<feature type="transmembrane region" description="Helical" evidence="1">
    <location>
        <begin position="61"/>
        <end position="85"/>
    </location>
</feature>
<sequence>MPKHIIKRYMPNHETIREHKHLRIFGTMLHSADLWHLNRHSVAGAFGVGLFMAWVPVPFQMILAAAAAIFFSVNLPIAVGLVWVTNPFTMPFLFWFAYWVGSSMLGTPPINVEFELSYSWLETILPLIWKPFLLGCLFNGVIAATIGYFGMRWFWIWHVGRQWRRRASLRRSS</sequence>
<evidence type="ECO:0000256" key="1">
    <source>
        <dbReference type="SAM" id="Phobius"/>
    </source>
</evidence>
<feature type="domain" description="DUF2062" evidence="2">
    <location>
        <begin position="22"/>
        <end position="164"/>
    </location>
</feature>
<dbReference type="AlphaFoldDB" id="A0A8J6TSH8"/>
<comment type="caution">
    <text evidence="3">The sequence shown here is derived from an EMBL/GenBank/DDBJ whole genome shotgun (WGS) entry which is preliminary data.</text>
</comment>
<dbReference type="EMBL" id="JACNFK010000024">
    <property type="protein sequence ID" value="MBC8519618.1"/>
    <property type="molecule type" value="Genomic_DNA"/>
</dbReference>
<keyword evidence="1" id="KW-0472">Membrane</keyword>
<evidence type="ECO:0000259" key="2">
    <source>
        <dbReference type="Pfam" id="PF09835"/>
    </source>
</evidence>
<reference evidence="3 4" key="1">
    <citation type="submission" date="2020-08" db="EMBL/GenBank/DDBJ databases">
        <title>Bridging the membrane lipid divide: bacteria of the FCB group superphylum have the potential to synthesize archaeal ether lipids.</title>
        <authorList>
            <person name="Villanueva L."/>
            <person name="Von Meijenfeldt F.A.B."/>
            <person name="Westbye A.B."/>
            <person name="Yadav S."/>
            <person name="Hopmans E.C."/>
            <person name="Dutilh B.E."/>
            <person name="Sinninghe Damste J.S."/>
        </authorList>
    </citation>
    <scope>NUCLEOTIDE SEQUENCE [LARGE SCALE GENOMIC DNA]</scope>
    <source>
        <strain evidence="3">NIOZ-UU100</strain>
    </source>
</reference>
<gene>
    <name evidence="3" type="ORF">H8D24_04320</name>
</gene>
<accession>A0A8J6TSH8</accession>
<evidence type="ECO:0000313" key="3">
    <source>
        <dbReference type="EMBL" id="MBC8519618.1"/>
    </source>
</evidence>
<dbReference type="InterPro" id="IPR018639">
    <property type="entry name" value="DUF2062"/>
</dbReference>
<protein>
    <submittedName>
        <fullName evidence="3">DUF2062 domain-containing protein</fullName>
    </submittedName>
</protein>
<evidence type="ECO:0000313" key="4">
    <source>
        <dbReference type="Proteomes" id="UP000654401"/>
    </source>
</evidence>
<keyword evidence="1" id="KW-1133">Transmembrane helix</keyword>
<feature type="transmembrane region" description="Helical" evidence="1">
    <location>
        <begin position="92"/>
        <end position="112"/>
    </location>
</feature>
<dbReference type="PANTHER" id="PTHR40547">
    <property type="entry name" value="SLL0298 PROTEIN"/>
    <property type="match status" value="1"/>
</dbReference>
<feature type="transmembrane region" description="Helical" evidence="1">
    <location>
        <begin position="132"/>
        <end position="155"/>
    </location>
</feature>
<feature type="transmembrane region" description="Helical" evidence="1">
    <location>
        <begin position="37"/>
        <end position="55"/>
    </location>
</feature>
<proteinExistence type="predicted"/>
<name>A0A8J6TSH8_9GAMM</name>
<keyword evidence="1" id="KW-0812">Transmembrane</keyword>
<dbReference type="Pfam" id="PF09835">
    <property type="entry name" value="DUF2062"/>
    <property type="match status" value="1"/>
</dbReference>
<organism evidence="3 4">
    <name type="scientific">Candidatus Thiopontia autotrophica</name>
    <dbReference type="NCBI Taxonomy" id="2841688"/>
    <lineage>
        <taxon>Bacteria</taxon>
        <taxon>Pseudomonadati</taxon>
        <taxon>Pseudomonadota</taxon>
        <taxon>Gammaproteobacteria</taxon>
        <taxon>Candidatus Thiopontia</taxon>
    </lineage>
</organism>
<dbReference type="PANTHER" id="PTHR40547:SF1">
    <property type="entry name" value="SLL0298 PROTEIN"/>
    <property type="match status" value="1"/>
</dbReference>
<dbReference type="Proteomes" id="UP000654401">
    <property type="component" value="Unassembled WGS sequence"/>
</dbReference>